<dbReference type="AlphaFoldDB" id="A0AAV7TEM2"/>
<feature type="compositionally biased region" description="Low complexity" evidence="1">
    <location>
        <begin position="280"/>
        <end position="308"/>
    </location>
</feature>
<organism evidence="2 3">
    <name type="scientific">Pleurodeles waltl</name>
    <name type="common">Iberian ribbed newt</name>
    <dbReference type="NCBI Taxonomy" id="8319"/>
    <lineage>
        <taxon>Eukaryota</taxon>
        <taxon>Metazoa</taxon>
        <taxon>Chordata</taxon>
        <taxon>Craniata</taxon>
        <taxon>Vertebrata</taxon>
        <taxon>Euteleostomi</taxon>
        <taxon>Amphibia</taxon>
        <taxon>Batrachia</taxon>
        <taxon>Caudata</taxon>
        <taxon>Salamandroidea</taxon>
        <taxon>Salamandridae</taxon>
        <taxon>Pleurodelinae</taxon>
        <taxon>Pleurodeles</taxon>
    </lineage>
</organism>
<comment type="caution">
    <text evidence="2">The sequence shown here is derived from an EMBL/GenBank/DDBJ whole genome shotgun (WGS) entry which is preliminary data.</text>
</comment>
<feature type="compositionally biased region" description="Basic residues" evidence="1">
    <location>
        <begin position="200"/>
        <end position="216"/>
    </location>
</feature>
<gene>
    <name evidence="2" type="ORF">NDU88_000117</name>
</gene>
<keyword evidence="3" id="KW-1185">Reference proteome</keyword>
<evidence type="ECO:0000313" key="2">
    <source>
        <dbReference type="EMBL" id="KAJ1174826.1"/>
    </source>
</evidence>
<feature type="compositionally biased region" description="Basic and acidic residues" evidence="1">
    <location>
        <begin position="239"/>
        <end position="267"/>
    </location>
</feature>
<evidence type="ECO:0000256" key="1">
    <source>
        <dbReference type="SAM" id="MobiDB-lite"/>
    </source>
</evidence>
<feature type="region of interest" description="Disordered" evidence="1">
    <location>
        <begin position="177"/>
        <end position="406"/>
    </location>
</feature>
<sequence>MVSAHQKKDIWCAIDKDVRTLGVYHRRSTHCRKRWEDIRRWSKRTAEAQLGMASQRGRGACRTMTSLLFRILVVAYPELDGRLRASQQPQGGPNLAPQPQHLRDQWCLSSPDSGVHQAAGQPVWQGATARTVPHLSSNKICLVPGGRGKDSSHQSRSQGYRWEFGVSCDTFQSGEGAQETQQVWEEQHGGEDCHQPRCPGGHRHQPRCPGGHRHQPRCPGGHCHQPRCSGGHRRQPRWARKDCQHQPRWARQDRQHQPRWARQDRQHQPQLGLKGPPATASLGLKGPPAPAPLGQTGPPAPALLGLKGPPAPAPLGQTGPPAAAPLGQTGPPAPAPLAQKGPPAAESMGQKGPPAAESLPRTPPQPAPLNMTPPPQAPLNRTPPPQAPLNRTPLPQAPLARERQGH</sequence>
<accession>A0AAV7TEM2</accession>
<protein>
    <submittedName>
        <fullName evidence="2">Uncharacterized protein</fullName>
    </submittedName>
</protein>
<dbReference type="Proteomes" id="UP001066276">
    <property type="component" value="Chromosome 3_2"/>
</dbReference>
<feature type="compositionally biased region" description="Basic and acidic residues" evidence="1">
    <location>
        <begin position="185"/>
        <end position="195"/>
    </location>
</feature>
<evidence type="ECO:0000313" key="3">
    <source>
        <dbReference type="Proteomes" id="UP001066276"/>
    </source>
</evidence>
<feature type="compositionally biased region" description="Pro residues" evidence="1">
    <location>
        <begin position="361"/>
        <end position="387"/>
    </location>
</feature>
<name>A0AAV7TEM2_PLEWA</name>
<proteinExistence type="predicted"/>
<reference evidence="2" key="1">
    <citation type="journal article" date="2022" name="bioRxiv">
        <title>Sequencing and chromosome-scale assembly of the giantPleurodeles waltlgenome.</title>
        <authorList>
            <person name="Brown T."/>
            <person name="Elewa A."/>
            <person name="Iarovenko S."/>
            <person name="Subramanian E."/>
            <person name="Araus A.J."/>
            <person name="Petzold A."/>
            <person name="Susuki M."/>
            <person name="Suzuki K.-i.T."/>
            <person name="Hayashi T."/>
            <person name="Toyoda A."/>
            <person name="Oliveira C."/>
            <person name="Osipova E."/>
            <person name="Leigh N.D."/>
            <person name="Simon A."/>
            <person name="Yun M.H."/>
        </authorList>
    </citation>
    <scope>NUCLEOTIDE SEQUENCE</scope>
    <source>
        <strain evidence="2">20211129_DDA</strain>
        <tissue evidence="2">Liver</tissue>
    </source>
</reference>
<dbReference type="EMBL" id="JANPWB010000006">
    <property type="protein sequence ID" value="KAJ1174826.1"/>
    <property type="molecule type" value="Genomic_DNA"/>
</dbReference>